<feature type="region of interest" description="Disordered" evidence="1">
    <location>
        <begin position="362"/>
        <end position="572"/>
    </location>
</feature>
<protein>
    <submittedName>
        <fullName evidence="3">Aste57867_20057 protein</fullName>
    </submittedName>
</protein>
<evidence type="ECO:0000313" key="4">
    <source>
        <dbReference type="Proteomes" id="UP000332933"/>
    </source>
</evidence>
<evidence type="ECO:0000313" key="2">
    <source>
        <dbReference type="EMBL" id="KAF0688314.1"/>
    </source>
</evidence>
<reference evidence="2" key="2">
    <citation type="submission" date="2019-06" db="EMBL/GenBank/DDBJ databases">
        <title>Genomics analysis of Aphanomyces spp. identifies a new class of oomycete effector associated with host adaptation.</title>
        <authorList>
            <person name="Gaulin E."/>
        </authorList>
    </citation>
    <scope>NUCLEOTIDE SEQUENCE</scope>
    <source>
        <strain evidence="2">CBS 578.67</strain>
    </source>
</reference>
<dbReference type="EMBL" id="VJMH01006737">
    <property type="protein sequence ID" value="KAF0688314.1"/>
    <property type="molecule type" value="Genomic_DNA"/>
</dbReference>
<accession>A0A485LE68</accession>
<proteinExistence type="predicted"/>
<sequence length="655" mass="74880">MAKYVVGRDVNVHSRTLWEHLKDAKEDRVDATEIGIFDAASSFIDLEGIASYRGVSEDGIKKHMLGFKEFGYDPSERVLICTPGPSGFNFGVMDGQHRCMALKRLFDEFPRNDDGTLNLGGEVNPYRRALSPLLMDGRRLMVPCIIKENPSAQEYIELANMYNNMPHQGSADSAYAWMELCKKYFDWTKYDETNRFRKIVETGSKKAGKLSKGSTDSLTNQCLEHVRKLHVSEHFLTLGKSTAENLVQAMVRLHHFGVFDYLPSTIRDPGMKKDKMLVNHWKQFSTFINNFYWYFSRGVTWNGTRWSAQDVSKSLNLLTQAFLLLPQLGMKSKMDASLKKCEEMCEALVEENWTKVFMIEENKKRKKKSSGKSSSKRTKKSNRQREDSDNEDDDYDDDSADEPVSTQAPPQVQALPVPPKQHLAPPQVRELPPHRRQQGPDIPPPGGELGGKTPRFARKVNEDNDDKPSQNDDISDTSENDVAVGKKMLRQTPPPPLSSTKDKPVEETMDDEDRPSTPPTPTMEEYFAKHERPTRRMTAEEQIEYFGVSSEDEENRDDKDEDIDGDECTKNTKKAKSMYRLNVVHESDKNILKKINRVLDEDSKGKQVIMSMRDETWQKIRYRRAIPEGRVVGYIVAFDDAEKLKDGMNMSLADK</sequence>
<evidence type="ECO:0000313" key="3">
    <source>
        <dbReference type="EMBL" id="VFT96753.1"/>
    </source>
</evidence>
<organism evidence="3 4">
    <name type="scientific">Aphanomyces stellatus</name>
    <dbReference type="NCBI Taxonomy" id="120398"/>
    <lineage>
        <taxon>Eukaryota</taxon>
        <taxon>Sar</taxon>
        <taxon>Stramenopiles</taxon>
        <taxon>Oomycota</taxon>
        <taxon>Saprolegniomycetes</taxon>
        <taxon>Saprolegniales</taxon>
        <taxon>Verrucalvaceae</taxon>
        <taxon>Aphanomyces</taxon>
    </lineage>
</organism>
<feature type="compositionally biased region" description="Acidic residues" evidence="1">
    <location>
        <begin position="388"/>
        <end position="401"/>
    </location>
</feature>
<feature type="compositionally biased region" description="Acidic residues" evidence="1">
    <location>
        <begin position="550"/>
        <end position="566"/>
    </location>
</feature>
<feature type="compositionally biased region" description="Basic and acidic residues" evidence="1">
    <location>
        <begin position="459"/>
        <end position="470"/>
    </location>
</feature>
<dbReference type="EMBL" id="CAADRA010006760">
    <property type="protein sequence ID" value="VFT96753.1"/>
    <property type="molecule type" value="Genomic_DNA"/>
</dbReference>
<feature type="compositionally biased region" description="Basic residues" evidence="1">
    <location>
        <begin position="364"/>
        <end position="382"/>
    </location>
</feature>
<dbReference type="Proteomes" id="UP000332933">
    <property type="component" value="Unassembled WGS sequence"/>
</dbReference>
<keyword evidence="4" id="KW-1185">Reference proteome</keyword>
<dbReference type="AlphaFoldDB" id="A0A485LE68"/>
<evidence type="ECO:0000256" key="1">
    <source>
        <dbReference type="SAM" id="MobiDB-lite"/>
    </source>
</evidence>
<name>A0A485LE68_9STRA</name>
<dbReference type="OrthoDB" id="85969at2759"/>
<gene>
    <name evidence="3" type="primary">Aste57867_20057</name>
    <name evidence="2" type="ORF">As57867_019991</name>
    <name evidence="3" type="ORF">ASTE57867_20057</name>
</gene>
<reference evidence="3 4" key="1">
    <citation type="submission" date="2019-03" db="EMBL/GenBank/DDBJ databases">
        <authorList>
            <person name="Gaulin E."/>
            <person name="Dumas B."/>
        </authorList>
    </citation>
    <scope>NUCLEOTIDE SEQUENCE [LARGE SCALE GENOMIC DNA]</scope>
    <source>
        <strain evidence="3">CBS 568.67</strain>
    </source>
</reference>